<evidence type="ECO:0000259" key="7">
    <source>
        <dbReference type="Pfam" id="PF02687"/>
    </source>
</evidence>
<sequence length="790" mass="89428">MLKRMLKKDLMHRKSVNLILFLFITIATVFLASSVNNILVVSSFVDYYMDYANIPDVNLVAVNSGEKEKIMKWIETEAPGVKDYGYQEMLSVEQKNLHRENGKKFNAEGLSLFLSEESSDYCKGFDPDGGALHLQDDEIGMPAFLMDKNDLKVGDKVRISLNGRDKTFTLKTVVKDAAFGNDMVGMSRIFMNSDMYKEFKKAGSEQTYALYFINVSSISEFTEAQNLQSFPSVLNTVSRSMYSMIYSFDLILAALLILVGICMILIALLVLRFTLLFTMEEEYREIGIMKAIGLRDKAIRRLYLVKYTFLVSSGAFLGLLISVPISRIMVAGVSVNMIMEDSGVNFFVNILCTLLIIFLVMLFCMNCTRKLSRITAISAIRGGHSGESFAKASALYLFKQKYLRVPAYLGINDMLTHLKRYALLLVTFCISFVLITIPLNTINTMQSSEMASKFTVNTDSAVYIKKIEGKQDSAYRNSAQLKKGMQRVEREMKEKGYDAELTASSIYFLPFHAPGKKGNTKIMSLQIQGRNTEYLDYLEGSAPVLENEIAFSRLILEDNNWHIGDRIEADLNGETYKFIITGSYADYMQLGSSARLNAKLDLSKVDMFEYWNVNVDMKTDKSQTELKDTLQKQFPDYEWYTAQEIVDRNIGGIQESLSELLIPMTAMLCAVIMLITLLMEKLFIVREKGEIAMMKSIGFRNSSIRSWQVIRMILVALVSMLAAVPLSMLSNRFMLEPIFAIMGADVHIQIDPVQVYLIYPGVLLLGIICATIFATGQIKRIHIREMNNME</sequence>
<feature type="domain" description="ABC3 transporter permease C-terminal" evidence="7">
    <location>
        <begin position="666"/>
        <end position="774"/>
    </location>
</feature>
<evidence type="ECO:0000256" key="3">
    <source>
        <dbReference type="ARBA" id="ARBA00022692"/>
    </source>
</evidence>
<dbReference type="EMBL" id="JQIF01000058">
    <property type="protein sequence ID" value="KGJ52628.1"/>
    <property type="molecule type" value="Genomic_DNA"/>
</dbReference>
<comment type="subcellular location">
    <subcellularLocation>
        <location evidence="1">Cell membrane</location>
        <topology evidence="1">Multi-pass membrane protein</topology>
    </subcellularLocation>
</comment>
<evidence type="ECO:0000256" key="5">
    <source>
        <dbReference type="ARBA" id="ARBA00023136"/>
    </source>
</evidence>
<keyword evidence="4 6" id="KW-1133">Transmembrane helix</keyword>
<evidence type="ECO:0000256" key="6">
    <source>
        <dbReference type="SAM" id="Phobius"/>
    </source>
</evidence>
<evidence type="ECO:0000256" key="4">
    <source>
        <dbReference type="ARBA" id="ARBA00022989"/>
    </source>
</evidence>
<keyword evidence="5 6" id="KW-0472">Membrane</keyword>
<dbReference type="InterPro" id="IPR038766">
    <property type="entry name" value="Membrane_comp_ABC_pdt"/>
</dbReference>
<dbReference type="PANTHER" id="PTHR30287">
    <property type="entry name" value="MEMBRANE COMPONENT OF PREDICTED ABC SUPERFAMILY METABOLITE UPTAKE TRANSPORTER"/>
    <property type="match status" value="1"/>
</dbReference>
<feature type="transmembrane region" description="Helical" evidence="6">
    <location>
        <begin position="709"/>
        <end position="729"/>
    </location>
</feature>
<dbReference type="RefSeq" id="WP_044905937.1">
    <property type="nucleotide sequence ID" value="NZ_JQIF01000058.1"/>
</dbReference>
<dbReference type="AlphaFoldDB" id="A0A099I6W6"/>
<feature type="transmembrane region" description="Helical" evidence="6">
    <location>
        <begin position="756"/>
        <end position="776"/>
    </location>
</feature>
<feature type="domain" description="ABC3 transporter permease C-terminal" evidence="7">
    <location>
        <begin position="258"/>
        <end position="371"/>
    </location>
</feature>
<feature type="transmembrane region" description="Helical" evidence="6">
    <location>
        <begin position="304"/>
        <end position="326"/>
    </location>
</feature>
<dbReference type="InterPro" id="IPR003838">
    <property type="entry name" value="ABC3_permease_C"/>
</dbReference>
<feature type="transmembrane region" description="Helical" evidence="6">
    <location>
        <begin position="250"/>
        <end position="271"/>
    </location>
</feature>
<evidence type="ECO:0000313" key="8">
    <source>
        <dbReference type="EMBL" id="KGJ52628.1"/>
    </source>
</evidence>
<reference evidence="8 9" key="1">
    <citation type="submission" date="2014-08" db="EMBL/GenBank/DDBJ databases">
        <title>Clostridium innocuum, an unnegligible vancomycin-resistant pathogen causing extra-intestinal infections.</title>
        <authorList>
            <person name="Feng Y."/>
            <person name="Chiu C.-H."/>
        </authorList>
    </citation>
    <scope>NUCLEOTIDE SEQUENCE [LARGE SCALE GENOMIC DNA]</scope>
    <source>
        <strain evidence="8 9">AN88</strain>
    </source>
</reference>
<dbReference type="Proteomes" id="UP000030008">
    <property type="component" value="Unassembled WGS sequence"/>
</dbReference>
<protein>
    <submittedName>
        <fullName evidence="8">ABC transporter permease</fullName>
    </submittedName>
</protein>
<keyword evidence="2" id="KW-1003">Cell membrane</keyword>
<name>A0A099I6W6_CLOIN</name>
<evidence type="ECO:0000313" key="9">
    <source>
        <dbReference type="Proteomes" id="UP000030008"/>
    </source>
</evidence>
<feature type="transmembrane region" description="Helical" evidence="6">
    <location>
        <begin position="346"/>
        <end position="365"/>
    </location>
</feature>
<dbReference type="PANTHER" id="PTHR30287:SF2">
    <property type="entry name" value="BLL1001 PROTEIN"/>
    <property type="match status" value="1"/>
</dbReference>
<comment type="caution">
    <text evidence="8">The sequence shown here is derived from an EMBL/GenBank/DDBJ whole genome shotgun (WGS) entry which is preliminary data.</text>
</comment>
<feature type="transmembrane region" description="Helical" evidence="6">
    <location>
        <begin position="421"/>
        <end position="439"/>
    </location>
</feature>
<evidence type="ECO:0000256" key="2">
    <source>
        <dbReference type="ARBA" id="ARBA00022475"/>
    </source>
</evidence>
<dbReference type="Pfam" id="PF02687">
    <property type="entry name" value="FtsX"/>
    <property type="match status" value="2"/>
</dbReference>
<gene>
    <name evidence="8" type="ORF">CIAN88_13670</name>
</gene>
<organism evidence="8 9">
    <name type="scientific">Clostridium innocuum</name>
    <dbReference type="NCBI Taxonomy" id="1522"/>
    <lineage>
        <taxon>Bacteria</taxon>
        <taxon>Bacillati</taxon>
        <taxon>Bacillota</taxon>
        <taxon>Clostridia</taxon>
        <taxon>Eubacteriales</taxon>
        <taxon>Clostridiaceae</taxon>
        <taxon>Clostridium</taxon>
    </lineage>
</organism>
<keyword evidence="3 6" id="KW-0812">Transmembrane</keyword>
<feature type="transmembrane region" description="Helical" evidence="6">
    <location>
        <begin position="660"/>
        <end position="679"/>
    </location>
</feature>
<evidence type="ECO:0000256" key="1">
    <source>
        <dbReference type="ARBA" id="ARBA00004651"/>
    </source>
</evidence>
<accession>A0A099I6W6</accession>
<dbReference type="GO" id="GO:0005886">
    <property type="term" value="C:plasma membrane"/>
    <property type="evidence" value="ECO:0007669"/>
    <property type="project" value="UniProtKB-SubCell"/>
</dbReference>
<proteinExistence type="predicted"/>